<dbReference type="PANTHER" id="PTHR40254:SF1">
    <property type="entry name" value="BLR0577 PROTEIN"/>
    <property type="match status" value="1"/>
</dbReference>
<feature type="domain" description="FAD-dependent urate hydroxylase HpyO/Asp monooxygenase CreE-like FAD/NAD(P)-binding" evidence="1">
    <location>
        <begin position="22"/>
        <end position="169"/>
    </location>
</feature>
<dbReference type="SUPFAM" id="SSF51905">
    <property type="entry name" value="FAD/NAD(P)-binding domain"/>
    <property type="match status" value="1"/>
</dbReference>
<reference evidence="3" key="1">
    <citation type="submission" date="2017-01" db="EMBL/GenBank/DDBJ databases">
        <authorList>
            <person name="Brunel B."/>
        </authorList>
    </citation>
    <scope>NUCLEOTIDE SEQUENCE [LARGE SCALE GENOMIC DNA]</scope>
</reference>
<name>A0A1R3V5L4_9HYPH</name>
<dbReference type="Gene3D" id="3.50.50.60">
    <property type="entry name" value="FAD/NAD(P)-binding domain"/>
    <property type="match status" value="1"/>
</dbReference>
<dbReference type="InterPro" id="IPR052189">
    <property type="entry name" value="L-asp_N-monooxygenase_NS-form"/>
</dbReference>
<dbReference type="EMBL" id="FTPD01000006">
    <property type="protein sequence ID" value="SIT54046.1"/>
    <property type="molecule type" value="Genomic_DNA"/>
</dbReference>
<evidence type="ECO:0000259" key="1">
    <source>
        <dbReference type="Pfam" id="PF13454"/>
    </source>
</evidence>
<dbReference type="Proteomes" id="UP000188388">
    <property type="component" value="Unassembled WGS sequence"/>
</dbReference>
<dbReference type="Pfam" id="PF13454">
    <property type="entry name" value="NAD_binding_9"/>
    <property type="match status" value="1"/>
</dbReference>
<dbReference type="RefSeq" id="WP_077374548.1">
    <property type="nucleotide sequence ID" value="NZ_FTPD01000006.1"/>
</dbReference>
<sequence length="466" mass="50766">MTVAYRGKWNLAAPTVPTRSIAIIGGGASGVLMAAHLLRSGNAGLEVTIVEKRASLGRGLAYSTDLPEHVLNVRAANMSAFADDPDHFARWLNARSIPIDDPTTYFAPRQLYGEYLGELLTEPQQKGGPRLRIVDEECVEMFQRSDYIELRLANGSSIVAQQCILATGHDRTANRGGSLLAPSNEQQAALPGPADRVLILGTGLSMVDTCLSLLLRGHVGEIVAVSRRGLLPAVHKKTSPIVVHGADIPLNQSLPEFVRWFRDLVRSTEARGGGWRDVVDGLRPHNQAIWRAWPDASRRQFFRHLKAWWDVHRHRMAPEAGERLSNAIASGQLRVIAGRVLDVTRDDAGFAARIRRRSNQLVEEIRVAHVYECAGVIADPGKSANPLILSLLAAGVARADPLRIGLDVAADGAMISRDGACNDRIYAVGPVTRGTFLEIEAVPDIRIQCQHLAGLLVKQPASMRRA</sequence>
<gene>
    <name evidence="2" type="ORF">BQ8794_140191</name>
</gene>
<protein>
    <recommendedName>
        <fullName evidence="1">FAD-dependent urate hydroxylase HpyO/Asp monooxygenase CreE-like FAD/NAD(P)-binding domain-containing protein</fullName>
    </recommendedName>
</protein>
<accession>A0A1R3V5L4</accession>
<dbReference type="InterPro" id="IPR038732">
    <property type="entry name" value="HpyO/CreE_NAD-binding"/>
</dbReference>
<dbReference type="AlphaFoldDB" id="A0A1R3V5L4"/>
<dbReference type="InterPro" id="IPR036188">
    <property type="entry name" value="FAD/NAD-bd_sf"/>
</dbReference>
<dbReference type="PANTHER" id="PTHR40254">
    <property type="entry name" value="BLR0577 PROTEIN"/>
    <property type="match status" value="1"/>
</dbReference>
<evidence type="ECO:0000313" key="2">
    <source>
        <dbReference type="EMBL" id="SIT54046.1"/>
    </source>
</evidence>
<evidence type="ECO:0000313" key="3">
    <source>
        <dbReference type="Proteomes" id="UP000188388"/>
    </source>
</evidence>
<proteinExistence type="predicted"/>
<organism evidence="2 3">
    <name type="scientific">Mesorhizobium prunaredense</name>
    <dbReference type="NCBI Taxonomy" id="1631249"/>
    <lineage>
        <taxon>Bacteria</taxon>
        <taxon>Pseudomonadati</taxon>
        <taxon>Pseudomonadota</taxon>
        <taxon>Alphaproteobacteria</taxon>
        <taxon>Hyphomicrobiales</taxon>
        <taxon>Phyllobacteriaceae</taxon>
        <taxon>Mesorhizobium</taxon>
    </lineage>
</organism>
<dbReference type="STRING" id="1631249.BQ8794_140191"/>
<keyword evidence="3" id="KW-1185">Reference proteome</keyword>